<proteinExistence type="predicted"/>
<dbReference type="Proteomes" id="UP000585905">
    <property type="component" value="Unassembled WGS sequence"/>
</dbReference>
<sequence length="187" mass="18828">MASAASPQSRALARAVLLRAAPLLVAGLAITFTSDHSARLGLLALGLLGAALAATLGFPALALPRDEPLRGLHAMLAALALATATVALLRLDAGLPFLLVIASGWAVLSGAVELVWGIRHRTRHALARDALVVGGATLALAVILAIVADSVSAVGFLGAYAVVVGVFLVIAALSLSWGASQKEHSPS</sequence>
<dbReference type="RefSeq" id="WP_182491306.1">
    <property type="nucleotide sequence ID" value="NZ_BAAAOV010000006.1"/>
</dbReference>
<feature type="transmembrane region" description="Helical" evidence="1">
    <location>
        <begin position="97"/>
        <end position="118"/>
    </location>
</feature>
<feature type="transmembrane region" description="Helical" evidence="1">
    <location>
        <begin position="12"/>
        <end position="34"/>
    </location>
</feature>
<keyword evidence="1" id="KW-0472">Membrane</keyword>
<protein>
    <submittedName>
        <fullName evidence="2">Peptidoglycan/LPS O-acetylase OafA/YrhL</fullName>
    </submittedName>
</protein>
<name>A0A839EGT1_9MICO</name>
<reference evidence="2 3" key="1">
    <citation type="submission" date="2020-07" db="EMBL/GenBank/DDBJ databases">
        <title>Sequencing the genomes of 1000 actinobacteria strains.</title>
        <authorList>
            <person name="Klenk H.-P."/>
        </authorList>
    </citation>
    <scope>NUCLEOTIDE SEQUENCE [LARGE SCALE GENOMIC DNA]</scope>
    <source>
        <strain evidence="2 3">DSM 19663</strain>
    </source>
</reference>
<feature type="transmembrane region" description="Helical" evidence="1">
    <location>
        <begin position="130"/>
        <end position="148"/>
    </location>
</feature>
<evidence type="ECO:0000256" key="1">
    <source>
        <dbReference type="SAM" id="Phobius"/>
    </source>
</evidence>
<feature type="transmembrane region" description="Helical" evidence="1">
    <location>
        <begin position="74"/>
        <end position="91"/>
    </location>
</feature>
<evidence type="ECO:0000313" key="2">
    <source>
        <dbReference type="EMBL" id="MBA8848525.1"/>
    </source>
</evidence>
<keyword evidence="3" id="KW-1185">Reference proteome</keyword>
<feature type="transmembrane region" description="Helical" evidence="1">
    <location>
        <begin position="154"/>
        <end position="177"/>
    </location>
</feature>
<keyword evidence="1" id="KW-0812">Transmembrane</keyword>
<evidence type="ECO:0000313" key="3">
    <source>
        <dbReference type="Proteomes" id="UP000585905"/>
    </source>
</evidence>
<dbReference type="EMBL" id="JACGWX010000005">
    <property type="protein sequence ID" value="MBA8848525.1"/>
    <property type="molecule type" value="Genomic_DNA"/>
</dbReference>
<organism evidence="2 3">
    <name type="scientific">Microcella alkalica</name>
    <dbReference type="NCBI Taxonomy" id="355930"/>
    <lineage>
        <taxon>Bacteria</taxon>
        <taxon>Bacillati</taxon>
        <taxon>Actinomycetota</taxon>
        <taxon>Actinomycetes</taxon>
        <taxon>Micrococcales</taxon>
        <taxon>Microbacteriaceae</taxon>
        <taxon>Microcella</taxon>
    </lineage>
</organism>
<dbReference type="AlphaFoldDB" id="A0A839EGT1"/>
<keyword evidence="1" id="KW-1133">Transmembrane helix</keyword>
<gene>
    <name evidence="2" type="ORF">FHX53_002129</name>
</gene>
<feature type="transmembrane region" description="Helical" evidence="1">
    <location>
        <begin position="40"/>
        <end position="62"/>
    </location>
</feature>
<accession>A0A839EGT1</accession>
<comment type="caution">
    <text evidence="2">The sequence shown here is derived from an EMBL/GenBank/DDBJ whole genome shotgun (WGS) entry which is preliminary data.</text>
</comment>